<dbReference type="EMBL" id="RCNT01000009">
    <property type="protein sequence ID" value="RMA41096.1"/>
    <property type="molecule type" value="Genomic_DNA"/>
</dbReference>
<comment type="caution">
    <text evidence="2">The sequence shown here is derived from an EMBL/GenBank/DDBJ whole genome shotgun (WGS) entry which is preliminary data.</text>
</comment>
<sequence length="175" mass="18305">MIINLPSQDPVASVAHTVFRAAFVGAVWTGVIVAVQMLILAVFYGSGAVLSAFFGMILGAGVSFLVWLPGLTVAVLFARYLIRRDLLAHPRFWPIWTGTSACLAAFLLSLLSTQGIGVLISYLPILSPAPFGASSAGQFSVWNSLLAAAICGSVGIWVGASLGRSLNHEKLVSSG</sequence>
<feature type="transmembrane region" description="Helical" evidence="1">
    <location>
        <begin position="145"/>
        <end position="163"/>
    </location>
</feature>
<evidence type="ECO:0000256" key="1">
    <source>
        <dbReference type="SAM" id="Phobius"/>
    </source>
</evidence>
<keyword evidence="1" id="KW-0812">Transmembrane</keyword>
<dbReference type="OrthoDB" id="7868575at2"/>
<accession>A0A3L9Y4N7</accession>
<keyword evidence="1" id="KW-1133">Transmembrane helix</keyword>
<dbReference type="RefSeq" id="WP_121899177.1">
    <property type="nucleotide sequence ID" value="NZ_RCNT01000009.1"/>
</dbReference>
<dbReference type="AlphaFoldDB" id="A0A3L9Y4N7"/>
<name>A0A3L9Y4N7_9RHOB</name>
<proteinExistence type="predicted"/>
<feature type="transmembrane region" description="Helical" evidence="1">
    <location>
        <begin position="103"/>
        <end position="125"/>
    </location>
</feature>
<feature type="transmembrane region" description="Helical" evidence="1">
    <location>
        <begin position="21"/>
        <end position="44"/>
    </location>
</feature>
<keyword evidence="3" id="KW-1185">Reference proteome</keyword>
<gene>
    <name evidence="2" type="ORF">D9R08_16580</name>
</gene>
<evidence type="ECO:0000313" key="3">
    <source>
        <dbReference type="Proteomes" id="UP000281343"/>
    </source>
</evidence>
<reference evidence="2 3" key="1">
    <citation type="submission" date="2018-10" db="EMBL/GenBank/DDBJ databases">
        <authorList>
            <person name="Jung H.S."/>
            <person name="Jeon C.O."/>
        </authorList>
    </citation>
    <scope>NUCLEOTIDE SEQUENCE [LARGE SCALE GENOMIC DNA]</scope>
    <source>
        <strain evidence="2 3">MA-7-27</strain>
    </source>
</reference>
<feature type="transmembrane region" description="Helical" evidence="1">
    <location>
        <begin position="50"/>
        <end position="82"/>
    </location>
</feature>
<protein>
    <submittedName>
        <fullName evidence="2">Uncharacterized protein</fullName>
    </submittedName>
</protein>
<organism evidence="2 3">
    <name type="scientific">Rhodophyticola porphyridii</name>
    <dbReference type="NCBI Taxonomy" id="1852017"/>
    <lineage>
        <taxon>Bacteria</taxon>
        <taxon>Pseudomonadati</taxon>
        <taxon>Pseudomonadota</taxon>
        <taxon>Alphaproteobacteria</taxon>
        <taxon>Rhodobacterales</taxon>
        <taxon>Roseobacteraceae</taxon>
        <taxon>Rhodophyticola</taxon>
    </lineage>
</organism>
<evidence type="ECO:0000313" key="2">
    <source>
        <dbReference type="EMBL" id="RMA41096.1"/>
    </source>
</evidence>
<keyword evidence="1" id="KW-0472">Membrane</keyword>
<dbReference type="Proteomes" id="UP000281343">
    <property type="component" value="Unassembled WGS sequence"/>
</dbReference>